<accession>A0AAE9ZA11</accession>
<protein>
    <submittedName>
        <fullName evidence="2">Helix-turn-helix domain-containing protein</fullName>
    </submittedName>
</protein>
<dbReference type="EMBL" id="CP118166">
    <property type="protein sequence ID" value="WDI30264.1"/>
    <property type="molecule type" value="Genomic_DNA"/>
</dbReference>
<keyword evidence="3" id="KW-1185">Reference proteome</keyword>
<evidence type="ECO:0000313" key="3">
    <source>
        <dbReference type="Proteomes" id="UP001214043"/>
    </source>
</evidence>
<dbReference type="KEGG" id="hfl:PUV54_09865"/>
<dbReference type="Pfam" id="PF12728">
    <property type="entry name" value="HTH_17"/>
    <property type="match status" value="1"/>
</dbReference>
<organism evidence="2 3">
    <name type="scientific">Hyphococcus flavus</name>
    <dbReference type="NCBI Taxonomy" id="1866326"/>
    <lineage>
        <taxon>Bacteria</taxon>
        <taxon>Pseudomonadati</taxon>
        <taxon>Pseudomonadota</taxon>
        <taxon>Alphaproteobacteria</taxon>
        <taxon>Parvularculales</taxon>
        <taxon>Parvularculaceae</taxon>
        <taxon>Hyphococcus</taxon>
    </lineage>
</organism>
<dbReference type="RefSeq" id="WP_274492060.1">
    <property type="nucleotide sequence ID" value="NZ_CP118166.1"/>
</dbReference>
<evidence type="ECO:0000259" key="1">
    <source>
        <dbReference type="Pfam" id="PF12728"/>
    </source>
</evidence>
<sequence>MVRRIKWRSVHAHLNYEVAELAKAVGVCRSTVRNWIRDGLLPVIEDQRPQLIVGEDFKRWYQQRLNSRKRSCCPGEMFCMKCRRPRAPALGMVDYVFNSKAAGSLTALCSVCESPMFRACGLDRIGQTMPSIHVSICDRGADTKR</sequence>
<dbReference type="Gene3D" id="1.10.10.10">
    <property type="entry name" value="Winged helix-like DNA-binding domain superfamily/Winged helix DNA-binding domain"/>
    <property type="match status" value="1"/>
</dbReference>
<feature type="domain" description="Helix-turn-helix" evidence="1">
    <location>
        <begin position="17"/>
        <end position="64"/>
    </location>
</feature>
<dbReference type="AlphaFoldDB" id="A0AAE9ZA11"/>
<dbReference type="Proteomes" id="UP001214043">
    <property type="component" value="Chromosome"/>
</dbReference>
<dbReference type="SUPFAM" id="SSF46955">
    <property type="entry name" value="Putative DNA-binding domain"/>
    <property type="match status" value="1"/>
</dbReference>
<evidence type="ECO:0000313" key="2">
    <source>
        <dbReference type="EMBL" id="WDI30264.1"/>
    </source>
</evidence>
<proteinExistence type="predicted"/>
<dbReference type="InterPro" id="IPR009061">
    <property type="entry name" value="DNA-bd_dom_put_sf"/>
</dbReference>
<dbReference type="InterPro" id="IPR036388">
    <property type="entry name" value="WH-like_DNA-bd_sf"/>
</dbReference>
<reference evidence="2" key="1">
    <citation type="submission" date="2023-02" db="EMBL/GenBank/DDBJ databases">
        <title>Genome sequence of Hyphococcus flavus.</title>
        <authorList>
            <person name="Rong J.-C."/>
            <person name="Zhao Q."/>
            <person name="Yi M."/>
            <person name="Wu J.-Y."/>
        </authorList>
    </citation>
    <scope>NUCLEOTIDE SEQUENCE</scope>
    <source>
        <strain evidence="2">MCCC 1K03223</strain>
    </source>
</reference>
<name>A0AAE9ZA11_9PROT</name>
<dbReference type="InterPro" id="IPR041657">
    <property type="entry name" value="HTH_17"/>
</dbReference>
<gene>
    <name evidence="2" type="ORF">PUV54_09865</name>
</gene>